<name>X1FVU4_9ZZZZ</name>
<proteinExistence type="predicted"/>
<organism evidence="1">
    <name type="scientific">marine sediment metagenome</name>
    <dbReference type="NCBI Taxonomy" id="412755"/>
    <lineage>
        <taxon>unclassified sequences</taxon>
        <taxon>metagenomes</taxon>
        <taxon>ecological metagenomes</taxon>
    </lineage>
</organism>
<gene>
    <name evidence="1" type="ORF">S03H2_35549</name>
</gene>
<reference evidence="1" key="1">
    <citation type="journal article" date="2014" name="Front. Microbiol.">
        <title>High frequency of phylogenetically diverse reductive dehalogenase-homologous genes in deep subseafloor sedimentary metagenomes.</title>
        <authorList>
            <person name="Kawai M."/>
            <person name="Futagami T."/>
            <person name="Toyoda A."/>
            <person name="Takaki Y."/>
            <person name="Nishi S."/>
            <person name="Hori S."/>
            <person name="Arai W."/>
            <person name="Tsubouchi T."/>
            <person name="Morono Y."/>
            <person name="Uchiyama I."/>
            <person name="Ito T."/>
            <person name="Fujiyama A."/>
            <person name="Inagaki F."/>
            <person name="Takami H."/>
        </authorList>
    </citation>
    <scope>NUCLEOTIDE SEQUENCE</scope>
    <source>
        <strain evidence="1">Expedition CK06-06</strain>
    </source>
</reference>
<protein>
    <submittedName>
        <fullName evidence="1">Uncharacterized protein</fullName>
    </submittedName>
</protein>
<accession>X1FVU4</accession>
<dbReference type="AlphaFoldDB" id="X1FVU4"/>
<comment type="caution">
    <text evidence="1">The sequence shown here is derived from an EMBL/GenBank/DDBJ whole genome shotgun (WGS) entry which is preliminary data.</text>
</comment>
<sequence length="60" mass="7118">MNKLSMEELGKRIVEEAKPLYRKGMTKGEFAEKLFPGMDMKAAPPWAHWLLDFLWDLFFK</sequence>
<dbReference type="EMBL" id="BARU01021756">
    <property type="protein sequence ID" value="GAH49117.1"/>
    <property type="molecule type" value="Genomic_DNA"/>
</dbReference>
<evidence type="ECO:0000313" key="1">
    <source>
        <dbReference type="EMBL" id="GAH49117.1"/>
    </source>
</evidence>